<proteinExistence type="predicted"/>
<comment type="caution">
    <text evidence="1">The sequence shown here is derived from an EMBL/GenBank/DDBJ whole genome shotgun (WGS) entry which is preliminary data.</text>
</comment>
<reference evidence="1 2" key="1">
    <citation type="submission" date="2024-02" db="EMBL/GenBank/DDBJ databases">
        <title>de novo genome assembly of Solanum bulbocastanum strain 11H21.</title>
        <authorList>
            <person name="Hosaka A.J."/>
        </authorList>
    </citation>
    <scope>NUCLEOTIDE SEQUENCE [LARGE SCALE GENOMIC DNA]</scope>
    <source>
        <tissue evidence="1">Young leaves</tissue>
    </source>
</reference>
<gene>
    <name evidence="1" type="ORF">RDI58_022004</name>
</gene>
<sequence>MGSIRGLPNFNHTHQCPILCS</sequence>
<evidence type="ECO:0000313" key="1">
    <source>
        <dbReference type="EMBL" id="KAK6779820.1"/>
    </source>
</evidence>
<dbReference type="AlphaFoldDB" id="A0AAN8T3C1"/>
<keyword evidence="2" id="KW-1185">Reference proteome</keyword>
<dbReference type="Proteomes" id="UP001371456">
    <property type="component" value="Unassembled WGS sequence"/>
</dbReference>
<evidence type="ECO:0000313" key="2">
    <source>
        <dbReference type="Proteomes" id="UP001371456"/>
    </source>
</evidence>
<organism evidence="1 2">
    <name type="scientific">Solanum bulbocastanum</name>
    <name type="common">Wild potato</name>
    <dbReference type="NCBI Taxonomy" id="147425"/>
    <lineage>
        <taxon>Eukaryota</taxon>
        <taxon>Viridiplantae</taxon>
        <taxon>Streptophyta</taxon>
        <taxon>Embryophyta</taxon>
        <taxon>Tracheophyta</taxon>
        <taxon>Spermatophyta</taxon>
        <taxon>Magnoliopsida</taxon>
        <taxon>eudicotyledons</taxon>
        <taxon>Gunneridae</taxon>
        <taxon>Pentapetalae</taxon>
        <taxon>asterids</taxon>
        <taxon>lamiids</taxon>
        <taxon>Solanales</taxon>
        <taxon>Solanaceae</taxon>
        <taxon>Solanoideae</taxon>
        <taxon>Solaneae</taxon>
        <taxon>Solanum</taxon>
    </lineage>
</organism>
<name>A0AAN8T3C1_SOLBU</name>
<dbReference type="EMBL" id="JBANQN010000009">
    <property type="protein sequence ID" value="KAK6779820.1"/>
    <property type="molecule type" value="Genomic_DNA"/>
</dbReference>
<protein>
    <submittedName>
        <fullName evidence="1">Uncharacterized protein</fullName>
    </submittedName>
</protein>
<accession>A0AAN8T3C1</accession>